<evidence type="ECO:0000256" key="1">
    <source>
        <dbReference type="SAM" id="SignalP"/>
    </source>
</evidence>
<dbReference type="InterPro" id="IPR000757">
    <property type="entry name" value="Beta-glucanase-like"/>
</dbReference>
<protein>
    <recommendedName>
        <fullName evidence="2">GH16 domain-containing protein</fullName>
    </recommendedName>
</protein>
<dbReference type="EMBL" id="SRPR01000538">
    <property type="protein sequence ID" value="KAG5952194.1"/>
    <property type="molecule type" value="Genomic_DNA"/>
</dbReference>
<evidence type="ECO:0000313" key="3">
    <source>
        <dbReference type="EMBL" id="KAG5952194.1"/>
    </source>
</evidence>
<feature type="signal peptide" evidence="1">
    <location>
        <begin position="1"/>
        <end position="20"/>
    </location>
</feature>
<proteinExistence type="predicted"/>
<dbReference type="GO" id="GO:0005975">
    <property type="term" value="P:carbohydrate metabolic process"/>
    <property type="evidence" value="ECO:0007669"/>
    <property type="project" value="InterPro"/>
</dbReference>
<dbReference type="PROSITE" id="PS51762">
    <property type="entry name" value="GH16_2"/>
    <property type="match status" value="1"/>
</dbReference>
<dbReference type="SUPFAM" id="SSF49899">
    <property type="entry name" value="Concanavalin A-like lectins/glucanases"/>
    <property type="match status" value="1"/>
</dbReference>
<keyword evidence="1" id="KW-0732">Signal</keyword>
<dbReference type="EMBL" id="SRPS01000198">
    <property type="protein sequence ID" value="KAG5963219.1"/>
    <property type="molecule type" value="Genomic_DNA"/>
</dbReference>
<dbReference type="PANTHER" id="PTHR10963">
    <property type="entry name" value="GLYCOSYL HYDROLASE-RELATED"/>
    <property type="match status" value="1"/>
</dbReference>
<dbReference type="OrthoDB" id="192832at2759"/>
<accession>A0A9P7MPD2</accession>
<gene>
    <name evidence="4" type="ORF">E4U56_002816</name>
    <name evidence="3" type="ORF">E4U57_006310</name>
</gene>
<dbReference type="AlphaFoldDB" id="A0A9P7MPD2"/>
<evidence type="ECO:0000313" key="4">
    <source>
        <dbReference type="EMBL" id="KAG5963219.1"/>
    </source>
</evidence>
<comment type="caution">
    <text evidence="4">The sequence shown here is derived from an EMBL/GenBank/DDBJ whole genome shotgun (WGS) entry which is preliminary data.</text>
</comment>
<evidence type="ECO:0000259" key="2">
    <source>
        <dbReference type="PROSITE" id="PS51762"/>
    </source>
</evidence>
<dbReference type="CDD" id="cd02182">
    <property type="entry name" value="GH16_Strep_laminarinase_like"/>
    <property type="match status" value="1"/>
</dbReference>
<dbReference type="Gene3D" id="2.60.120.200">
    <property type="match status" value="1"/>
</dbReference>
<name>A0A9P7MPD2_9HYPO</name>
<dbReference type="Proteomes" id="UP000784919">
    <property type="component" value="Unassembled WGS sequence"/>
</dbReference>
<sequence length="287" mass="31085">MVNHHILSSVLLAFAASVQAGAPGYPGFSLRWQDDFSGARGSSPNTRNWNLITGNLGVNGELQTYSSSTRNVQLSGSNSLQIAPLRDSSTSGGWTSGRLESKYVFTPTVGKITRIEASLRFGSNDQGAKKGMWPAWWMLGNSLRNGGKKWPECGEIDVMEQVNGLATGHGTLHCQKYPGGICNEPSGIGSPVGFANTGYHVWRVEFDRRSSDWKQQAITWYLDGRQFHQVTGARLNDLAAWTALCQSPMYFVLNLAVGGSWPGAPTAATKDGFASGMEVAYVAHYSQ</sequence>
<dbReference type="Pfam" id="PF26113">
    <property type="entry name" value="GH16_XgeA"/>
    <property type="match status" value="1"/>
</dbReference>
<dbReference type="InterPro" id="IPR013320">
    <property type="entry name" value="ConA-like_dom_sf"/>
</dbReference>
<dbReference type="GO" id="GO:0004553">
    <property type="term" value="F:hydrolase activity, hydrolyzing O-glycosyl compounds"/>
    <property type="evidence" value="ECO:0007669"/>
    <property type="project" value="InterPro"/>
</dbReference>
<dbReference type="PANTHER" id="PTHR10963:SF60">
    <property type="entry name" value="GRAM-NEGATIVE BACTERIA-BINDING PROTEIN 1-RELATED"/>
    <property type="match status" value="1"/>
</dbReference>
<keyword evidence="5" id="KW-1185">Reference proteome</keyword>
<dbReference type="Proteomes" id="UP000742024">
    <property type="component" value="Unassembled WGS sequence"/>
</dbReference>
<reference evidence="4 5" key="1">
    <citation type="journal article" date="2020" name="bioRxiv">
        <title>Whole genome comparisons of ergot fungi reveals the divergence and evolution of species within the genus Claviceps are the result of varying mechanisms driving genome evolution and host range expansion.</title>
        <authorList>
            <person name="Wyka S.A."/>
            <person name="Mondo S.J."/>
            <person name="Liu M."/>
            <person name="Dettman J."/>
            <person name="Nalam V."/>
            <person name="Broders K.D."/>
        </authorList>
    </citation>
    <scope>NUCLEOTIDE SEQUENCE</scope>
    <source>
        <strain evidence="4">CCC 1102</strain>
        <strain evidence="3 5">LM583</strain>
    </source>
</reference>
<feature type="chain" id="PRO_5040180975" description="GH16 domain-containing protein" evidence="1">
    <location>
        <begin position="21"/>
        <end position="287"/>
    </location>
</feature>
<evidence type="ECO:0000313" key="5">
    <source>
        <dbReference type="Proteomes" id="UP000742024"/>
    </source>
</evidence>
<dbReference type="InterPro" id="IPR050546">
    <property type="entry name" value="Glycosyl_Hydrlase_16"/>
</dbReference>
<evidence type="ECO:0000313" key="6">
    <source>
        <dbReference type="Proteomes" id="UP000784919"/>
    </source>
</evidence>
<organism evidence="4 6">
    <name type="scientific">Claviceps arundinis</name>
    <dbReference type="NCBI Taxonomy" id="1623583"/>
    <lineage>
        <taxon>Eukaryota</taxon>
        <taxon>Fungi</taxon>
        <taxon>Dikarya</taxon>
        <taxon>Ascomycota</taxon>
        <taxon>Pezizomycotina</taxon>
        <taxon>Sordariomycetes</taxon>
        <taxon>Hypocreomycetidae</taxon>
        <taxon>Hypocreales</taxon>
        <taxon>Clavicipitaceae</taxon>
        <taxon>Claviceps</taxon>
    </lineage>
</organism>
<feature type="domain" description="GH16" evidence="2">
    <location>
        <begin position="23"/>
        <end position="287"/>
    </location>
</feature>